<proteinExistence type="predicted"/>
<dbReference type="EMBL" id="SDAM02000176">
    <property type="protein sequence ID" value="KAH6825281.1"/>
    <property type="molecule type" value="Genomic_DNA"/>
</dbReference>
<dbReference type="PANTHER" id="PTHR33132">
    <property type="entry name" value="OSJNBB0118P14.9 PROTEIN"/>
    <property type="match status" value="1"/>
</dbReference>
<sequence>MENEVVIRKDMKVEIPELTPPTPGMLSRKGSLTKSTCLCSPTTHAGSFRCRLHRSPTLRRTKSIDSPACQDSKTKANTTVYVSMQNNAVDAQ</sequence>
<accession>A0AAD4P3X0</accession>
<comment type="caution">
    <text evidence="1">The sequence shown here is derived from an EMBL/GenBank/DDBJ whole genome shotgun (WGS) entry which is preliminary data.</text>
</comment>
<dbReference type="PANTHER" id="PTHR33132:SF92">
    <property type="entry name" value="SERINE-RICH PROTEIN"/>
    <property type="match status" value="1"/>
</dbReference>
<evidence type="ECO:0000313" key="1">
    <source>
        <dbReference type="EMBL" id="KAH6825281.1"/>
    </source>
</evidence>
<protein>
    <submittedName>
        <fullName evidence="1">Uncharacterized protein</fullName>
    </submittedName>
</protein>
<reference evidence="1 2" key="1">
    <citation type="journal article" date="2021" name="Nat. Commun.">
        <title>Incipient diploidization of the medicinal plant Perilla within 10,000 years.</title>
        <authorList>
            <person name="Zhang Y."/>
            <person name="Shen Q."/>
            <person name="Leng L."/>
            <person name="Zhang D."/>
            <person name="Chen S."/>
            <person name="Shi Y."/>
            <person name="Ning Z."/>
            <person name="Chen S."/>
        </authorList>
    </citation>
    <scope>NUCLEOTIDE SEQUENCE [LARGE SCALE GENOMIC DNA]</scope>
    <source>
        <strain evidence="2">cv. PC099</strain>
    </source>
</reference>
<gene>
    <name evidence="1" type="ORF">C2S53_007005</name>
</gene>
<dbReference type="Proteomes" id="UP001190926">
    <property type="component" value="Unassembled WGS sequence"/>
</dbReference>
<evidence type="ECO:0000313" key="2">
    <source>
        <dbReference type="Proteomes" id="UP001190926"/>
    </source>
</evidence>
<name>A0AAD4P3X0_PERFH</name>
<organism evidence="1 2">
    <name type="scientific">Perilla frutescens var. hirtella</name>
    <name type="common">Perilla citriodora</name>
    <name type="synonym">Perilla setoyensis</name>
    <dbReference type="NCBI Taxonomy" id="608512"/>
    <lineage>
        <taxon>Eukaryota</taxon>
        <taxon>Viridiplantae</taxon>
        <taxon>Streptophyta</taxon>
        <taxon>Embryophyta</taxon>
        <taxon>Tracheophyta</taxon>
        <taxon>Spermatophyta</taxon>
        <taxon>Magnoliopsida</taxon>
        <taxon>eudicotyledons</taxon>
        <taxon>Gunneridae</taxon>
        <taxon>Pentapetalae</taxon>
        <taxon>asterids</taxon>
        <taxon>lamiids</taxon>
        <taxon>Lamiales</taxon>
        <taxon>Lamiaceae</taxon>
        <taxon>Nepetoideae</taxon>
        <taxon>Elsholtzieae</taxon>
        <taxon>Perilla</taxon>
    </lineage>
</organism>
<dbReference type="AlphaFoldDB" id="A0AAD4P3X0"/>
<keyword evidence="2" id="KW-1185">Reference proteome</keyword>